<dbReference type="InterPro" id="IPR048647">
    <property type="entry name" value="RlmA_N"/>
</dbReference>
<dbReference type="InterPro" id="IPR016718">
    <property type="entry name" value="rRNA_m1G-MeTrfase_A_prd"/>
</dbReference>
<dbReference type="AlphaFoldDB" id="B0RE96"/>
<dbReference type="GeneID" id="29471659"/>
<dbReference type="Pfam" id="PF21302">
    <property type="entry name" value="Zn_ribbon_RlmA"/>
    <property type="match status" value="1"/>
</dbReference>
<evidence type="ECO:0000313" key="1">
    <source>
        <dbReference type="EMBL" id="CAQ00814.1"/>
    </source>
</evidence>
<dbReference type="HOGENOM" id="CLU_050931_1_0_11"/>
<dbReference type="PIRSF" id="PIRSF018249">
    <property type="entry name" value="MyrA_prd"/>
    <property type="match status" value="1"/>
</dbReference>
<dbReference type="RefSeq" id="WP_012298124.1">
    <property type="nucleotide sequence ID" value="NC_010407.1"/>
</dbReference>
<dbReference type="SUPFAM" id="SSF53335">
    <property type="entry name" value="S-adenosyl-L-methionine-dependent methyltransferases"/>
    <property type="match status" value="1"/>
</dbReference>
<reference evidence="1 2" key="1">
    <citation type="journal article" date="2008" name="J. Bacteriol.">
        <title>Genome of the actinomycete plant pathogen Clavibacter michiganensis subsp. sepedonicus suggests recent niche adaptation.</title>
        <authorList>
            <person name="Bentley S.D."/>
            <person name="Corton C."/>
            <person name="Brown S.E."/>
            <person name="Barron A."/>
            <person name="Clark L."/>
            <person name="Doggett J."/>
            <person name="Harris B."/>
            <person name="Ormond D."/>
            <person name="Quail M.A."/>
            <person name="May G."/>
            <person name="Francis D."/>
            <person name="Knudson D."/>
            <person name="Parkhill J."/>
            <person name="Ishimaru C.A."/>
        </authorList>
    </citation>
    <scope>NUCLEOTIDE SEQUENCE [LARGE SCALE GENOMIC DNA]</scope>
    <source>
        <strain evidence="2">ATCC 33113 / DSM 20744 / JCM 9667 / LMG 2889 / ICMP 2535 / C-1</strain>
    </source>
</reference>
<sequence>MDLDRLAAWLRCPSCGADLHAVPPLVLRCDQGHAMDANKRGYVNLLAAGTRVTGDTAEMLAARGAFLDRGHYAPLIDALTEAVGTPVGPRSEAPMRAPLGSGAHRDGGLRVVDAGCGTGYYLRALLDAVPGSTGLAVDLSPAAVGIAVRGRLDVDGVVADTWAPFPMRDGVADLVLDVFAPRNMPEFHRILTPHGRVVILAAGRQHLAELRATGRAVGVQEDKRERILEAAGPFFEPVSETHVHRVLSLSEDDVDRLLGMGPSAHHRSAPSVPSRPRDEAAVPPTGDAARHDITVDVMVHVLRRREVEAPS</sequence>
<organism evidence="1 2">
    <name type="scientific">Clavibacter sepedonicus</name>
    <name type="common">Clavibacter michiganensis subsp. sepedonicus</name>
    <dbReference type="NCBI Taxonomy" id="31964"/>
    <lineage>
        <taxon>Bacteria</taxon>
        <taxon>Bacillati</taxon>
        <taxon>Actinomycetota</taxon>
        <taxon>Actinomycetes</taxon>
        <taxon>Micrococcales</taxon>
        <taxon>Microbacteriaceae</taxon>
        <taxon>Clavibacter</taxon>
    </lineage>
</organism>
<dbReference type="Proteomes" id="UP000001318">
    <property type="component" value="Chromosome"/>
</dbReference>
<dbReference type="Gene3D" id="3.40.50.150">
    <property type="entry name" value="Vaccinia Virus protein VP39"/>
    <property type="match status" value="1"/>
</dbReference>
<protein>
    <submittedName>
        <fullName evidence="1">Macrolide-resistance protein</fullName>
    </submittedName>
</protein>
<dbReference type="OrthoDB" id="108476at2"/>
<keyword evidence="2" id="KW-1185">Reference proteome</keyword>
<name>B0RE96_CLASE</name>
<dbReference type="InterPro" id="IPR029063">
    <property type="entry name" value="SAM-dependent_MTases_sf"/>
</dbReference>
<dbReference type="CDD" id="cd02440">
    <property type="entry name" value="AdoMet_MTases"/>
    <property type="match status" value="1"/>
</dbReference>
<proteinExistence type="predicted"/>
<dbReference type="GO" id="GO:0008168">
    <property type="term" value="F:methyltransferase activity"/>
    <property type="evidence" value="ECO:0007669"/>
    <property type="project" value="InterPro"/>
</dbReference>
<dbReference type="InterPro" id="IPR041698">
    <property type="entry name" value="Methyltransf_25"/>
</dbReference>
<dbReference type="Pfam" id="PF13649">
    <property type="entry name" value="Methyltransf_25"/>
    <property type="match status" value="1"/>
</dbReference>
<evidence type="ECO:0000313" key="2">
    <source>
        <dbReference type="Proteomes" id="UP000001318"/>
    </source>
</evidence>
<dbReference type="STRING" id="31964.CMS0694"/>
<gene>
    <name evidence="1" type="ordered locus">CMS0694</name>
</gene>
<dbReference type="eggNOG" id="COG2226">
    <property type="taxonomic scope" value="Bacteria"/>
</dbReference>
<accession>B0RE96</accession>
<dbReference type="KEGG" id="cms:CMS0694"/>
<dbReference type="EMBL" id="AM849034">
    <property type="protein sequence ID" value="CAQ00814.1"/>
    <property type="molecule type" value="Genomic_DNA"/>
</dbReference>